<dbReference type="Gene3D" id="1.10.10.10">
    <property type="entry name" value="Winged helix-like DNA-binding domain superfamily/Winged helix DNA-binding domain"/>
    <property type="match status" value="1"/>
</dbReference>
<proteinExistence type="predicted"/>
<evidence type="ECO:0000256" key="2">
    <source>
        <dbReference type="ARBA" id="ARBA00023125"/>
    </source>
</evidence>
<dbReference type="Pfam" id="PF13401">
    <property type="entry name" value="AAA_22"/>
    <property type="match status" value="1"/>
</dbReference>
<dbReference type="InterPro" id="IPR000792">
    <property type="entry name" value="Tscrpt_reg_LuxR_C"/>
</dbReference>
<dbReference type="PRINTS" id="PR00038">
    <property type="entry name" value="HTHLUXR"/>
</dbReference>
<dbReference type="PANTHER" id="PTHR44688:SF16">
    <property type="entry name" value="DNA-BINDING TRANSCRIPTIONAL ACTIVATOR DEVR_DOSR"/>
    <property type="match status" value="1"/>
</dbReference>
<dbReference type="GO" id="GO:0003677">
    <property type="term" value="F:DNA binding"/>
    <property type="evidence" value="ECO:0007669"/>
    <property type="project" value="UniProtKB-KW"/>
</dbReference>
<dbReference type="EMBL" id="FWXV01000001">
    <property type="protein sequence ID" value="SMC54069.1"/>
    <property type="molecule type" value="Genomic_DNA"/>
</dbReference>
<evidence type="ECO:0000256" key="3">
    <source>
        <dbReference type="ARBA" id="ARBA00023163"/>
    </source>
</evidence>
<dbReference type="Gene3D" id="1.25.40.10">
    <property type="entry name" value="Tetratricopeptide repeat domain"/>
    <property type="match status" value="2"/>
</dbReference>
<dbReference type="InterPro" id="IPR011990">
    <property type="entry name" value="TPR-like_helical_dom_sf"/>
</dbReference>
<keyword evidence="6" id="KW-1185">Reference proteome</keyword>
<reference evidence="5 6" key="1">
    <citation type="submission" date="2017-04" db="EMBL/GenBank/DDBJ databases">
        <authorList>
            <person name="Afonso C.L."/>
            <person name="Miller P.J."/>
            <person name="Scott M.A."/>
            <person name="Spackman E."/>
            <person name="Goraichik I."/>
            <person name="Dimitrov K.M."/>
            <person name="Suarez D.L."/>
            <person name="Swayne D.E."/>
        </authorList>
    </citation>
    <scope>NUCLEOTIDE SEQUENCE [LARGE SCALE GENOMIC DNA]</scope>
    <source>
        <strain evidence="5 6">DSM 43828</strain>
    </source>
</reference>
<name>A0A1Y5WWN3_KIBAR</name>
<dbReference type="Pfam" id="PF00196">
    <property type="entry name" value="GerE"/>
    <property type="match status" value="1"/>
</dbReference>
<dbReference type="AlphaFoldDB" id="A0A1Y5WWN3"/>
<accession>A0A1Y5WWN3</accession>
<dbReference type="CDD" id="cd06170">
    <property type="entry name" value="LuxR_C_like"/>
    <property type="match status" value="1"/>
</dbReference>
<keyword evidence="3" id="KW-0804">Transcription</keyword>
<dbReference type="PANTHER" id="PTHR44688">
    <property type="entry name" value="DNA-BINDING TRANSCRIPTIONAL ACTIVATOR DEVR_DOSR"/>
    <property type="match status" value="1"/>
</dbReference>
<dbReference type="InterPro" id="IPR036388">
    <property type="entry name" value="WH-like_DNA-bd_sf"/>
</dbReference>
<dbReference type="SUPFAM" id="SSF48452">
    <property type="entry name" value="TPR-like"/>
    <property type="match status" value="1"/>
</dbReference>
<dbReference type="Pfam" id="PF25873">
    <property type="entry name" value="WHD_MalT"/>
    <property type="match status" value="1"/>
</dbReference>
<evidence type="ECO:0000313" key="5">
    <source>
        <dbReference type="EMBL" id="SMC54069.1"/>
    </source>
</evidence>
<gene>
    <name evidence="5" type="ORF">SAMN05661093_00469</name>
</gene>
<keyword evidence="1" id="KW-0805">Transcription regulation</keyword>
<feature type="domain" description="HTH luxR-type" evidence="4">
    <location>
        <begin position="744"/>
        <end position="809"/>
    </location>
</feature>
<dbReference type="SUPFAM" id="SSF46894">
    <property type="entry name" value="C-terminal effector domain of the bipartite response regulators"/>
    <property type="match status" value="1"/>
</dbReference>
<sequence length="811" mass="86545">MWGTRGGSTLGGVAFPETKFQAPRLRADTVDRASLVGPLITDVLSVPLTVISAPAGYGKTTVAAMVFAQIGTGWLALDPDDNDPRRFLTGMATALGHEVVLDDDPDAVRRGVVALLNAIKSDAVLILDEWEVITAPEVAGHLEYLVDWAPPNLHVVVTSRHDPPIALARLRARGQLAERGPNDLRFTAAEASALLGHADLDRILARTEGWPAGLRLLAGSGGAGRMPRSGDTGVFDFLADEVFGRQPEDIRRFLLETSVLETMTAQACIAVTARDDAPDVLDRLTRIGLFITEQGNAYRYHPLFAEFLGRIRNRRPHAELHRRAAGVEADPLARAKHLVAAGDTASAAALVAEVGHEQLRIGRTTSIRRLLATLPTDHPGLLVLQGDLAFGAGNLTEARAAYERAGDTPDVAARLADTLILQGEIAASDELLGRALNGRIDTAIRVRLLLTRARAAQISGRYTAAEDAVAQGIRTAAEQSATTTAAAHISPTLLLIKGAVDHLERFVAAARLEGLAALHSDGIAAAIAMLRGRLDEAATKAANTLTGYERFGGAPPFTGFTLAATRLMSTAPSPVDIDPLVEDLRTYAVRLATASFMYPNAWFMIGRALWSRGRLDEAQAARDMMDTSDGPTGSAPVITLNRLSLDGLLATARGDFRHAAAALTEAVDLEDRLEVLNIYGSARIRLAYLHVTRGKTVEASRIAQPALAECARTPGRILVEGKAATAVLRLSSDPFAAALLRQLESPTPATLTAREMEVLRLMVAGATNKEIARRLVVGEETVKTHVSRVLRKMGVRTRGAATAHARDLGIS</sequence>
<dbReference type="PROSITE" id="PS00622">
    <property type="entry name" value="HTH_LUXR_1"/>
    <property type="match status" value="1"/>
</dbReference>
<dbReference type="SUPFAM" id="SSF52540">
    <property type="entry name" value="P-loop containing nucleoside triphosphate hydrolases"/>
    <property type="match status" value="1"/>
</dbReference>
<evidence type="ECO:0000256" key="1">
    <source>
        <dbReference type="ARBA" id="ARBA00023015"/>
    </source>
</evidence>
<dbReference type="PROSITE" id="PS50043">
    <property type="entry name" value="HTH_LUXR_2"/>
    <property type="match status" value="1"/>
</dbReference>
<dbReference type="InterPro" id="IPR059106">
    <property type="entry name" value="WHD_MalT"/>
</dbReference>
<dbReference type="InterPro" id="IPR049945">
    <property type="entry name" value="AAA_22"/>
</dbReference>
<evidence type="ECO:0000313" key="6">
    <source>
        <dbReference type="Proteomes" id="UP000192674"/>
    </source>
</evidence>
<protein>
    <submittedName>
        <fullName evidence="5">Tetratricopeptide repeat-containing protein</fullName>
    </submittedName>
</protein>
<dbReference type="Gene3D" id="3.40.50.300">
    <property type="entry name" value="P-loop containing nucleotide triphosphate hydrolases"/>
    <property type="match status" value="1"/>
</dbReference>
<evidence type="ECO:0000259" key="4">
    <source>
        <dbReference type="PROSITE" id="PS50043"/>
    </source>
</evidence>
<dbReference type="Proteomes" id="UP000192674">
    <property type="component" value="Unassembled WGS sequence"/>
</dbReference>
<dbReference type="GO" id="GO:0016887">
    <property type="term" value="F:ATP hydrolysis activity"/>
    <property type="evidence" value="ECO:0007669"/>
    <property type="project" value="InterPro"/>
</dbReference>
<keyword evidence="2" id="KW-0238">DNA-binding</keyword>
<dbReference type="GO" id="GO:0006355">
    <property type="term" value="P:regulation of DNA-templated transcription"/>
    <property type="evidence" value="ECO:0007669"/>
    <property type="project" value="InterPro"/>
</dbReference>
<dbReference type="InterPro" id="IPR027417">
    <property type="entry name" value="P-loop_NTPase"/>
</dbReference>
<dbReference type="InterPro" id="IPR016032">
    <property type="entry name" value="Sig_transdc_resp-reg_C-effctor"/>
</dbReference>
<organism evidence="5 6">
    <name type="scientific">Kibdelosporangium aridum</name>
    <dbReference type="NCBI Taxonomy" id="2030"/>
    <lineage>
        <taxon>Bacteria</taxon>
        <taxon>Bacillati</taxon>
        <taxon>Actinomycetota</taxon>
        <taxon>Actinomycetes</taxon>
        <taxon>Pseudonocardiales</taxon>
        <taxon>Pseudonocardiaceae</taxon>
        <taxon>Kibdelosporangium</taxon>
    </lineage>
</organism>
<dbReference type="SMART" id="SM00421">
    <property type="entry name" value="HTH_LUXR"/>
    <property type="match status" value="1"/>
</dbReference>